<comment type="similarity">
    <text evidence="2">Belongs to the beta-2-microglobulin family.</text>
</comment>
<keyword evidence="12" id="KW-1185">Reference proteome</keyword>
<evidence type="ECO:0000256" key="8">
    <source>
        <dbReference type="SAM" id="MobiDB-lite"/>
    </source>
</evidence>
<dbReference type="PANTHER" id="PTHR19944">
    <property type="entry name" value="MHC CLASS II-RELATED"/>
    <property type="match status" value="1"/>
</dbReference>
<dbReference type="FunFam" id="2.60.40.10:FF:001005">
    <property type="entry name" value="Beta-2-microglobulin"/>
    <property type="match status" value="1"/>
</dbReference>
<evidence type="ECO:0000256" key="6">
    <source>
        <dbReference type="ARBA" id="ARBA00022859"/>
    </source>
</evidence>
<feature type="region of interest" description="Disordered" evidence="8">
    <location>
        <begin position="239"/>
        <end position="269"/>
    </location>
</feature>
<protein>
    <recommendedName>
        <fullName evidence="3">Beta-2-microglobulin</fullName>
    </recommendedName>
</protein>
<evidence type="ECO:0000256" key="1">
    <source>
        <dbReference type="ARBA" id="ARBA00004613"/>
    </source>
</evidence>
<dbReference type="Pfam" id="PF07654">
    <property type="entry name" value="C1-set"/>
    <property type="match status" value="1"/>
</dbReference>
<dbReference type="Pfam" id="PF00029">
    <property type="entry name" value="Connexin"/>
    <property type="match status" value="1"/>
</dbReference>
<evidence type="ECO:0000313" key="12">
    <source>
        <dbReference type="Proteomes" id="UP000736164"/>
    </source>
</evidence>
<feature type="transmembrane region" description="Helical" evidence="9">
    <location>
        <begin position="78"/>
        <end position="98"/>
    </location>
</feature>
<evidence type="ECO:0000256" key="7">
    <source>
        <dbReference type="ARBA" id="ARBA00023319"/>
    </source>
</evidence>
<feature type="compositionally biased region" description="Low complexity" evidence="8">
    <location>
        <begin position="700"/>
        <end position="715"/>
    </location>
</feature>
<dbReference type="InterPro" id="IPR007110">
    <property type="entry name" value="Ig-like_dom"/>
</dbReference>
<organism evidence="11 12">
    <name type="scientific">Atractosteus spatula</name>
    <name type="common">Alligator gar</name>
    <name type="synonym">Lepisosteus spatula</name>
    <dbReference type="NCBI Taxonomy" id="7917"/>
    <lineage>
        <taxon>Eukaryota</taxon>
        <taxon>Metazoa</taxon>
        <taxon>Chordata</taxon>
        <taxon>Craniata</taxon>
        <taxon>Vertebrata</taxon>
        <taxon>Euteleostomi</taxon>
        <taxon>Actinopterygii</taxon>
        <taxon>Neopterygii</taxon>
        <taxon>Holostei</taxon>
        <taxon>Semionotiformes</taxon>
        <taxon>Lepisosteidae</taxon>
        <taxon>Atractosteus</taxon>
    </lineage>
</organism>
<feature type="non-terminal residue" evidence="11">
    <location>
        <position position="1"/>
    </location>
</feature>
<feature type="region of interest" description="Disordered" evidence="8">
    <location>
        <begin position="950"/>
        <end position="970"/>
    </location>
</feature>
<dbReference type="InterPro" id="IPR003597">
    <property type="entry name" value="Ig_C1-set"/>
</dbReference>
<sequence>MAAIVTGLIPILRTAVEASTDYKGRTLWFGFLSIRLVVLFVAQLPWSKLDTDFSCNTTGPDLCQRACFNQHFHQPAVMAWNFCYVLLILSVLLMELFAAQLRKSAVKKAALSESEAQAGLIDAGEQNGPKRKVIIDFHRHKTSLLFYLLCVTLRMSIEISFLGILVFWNLPALDETPILCRTGLCPGTYVCVVRAAAEKRMSIYALGSISAVVVLTSALFFLYSLTHYLILGRTRPAGDTVPGVSTQSSGRQTRARETSAGASSGPPSFHMPLPEVTPLLQVLGPWSRGVSGFHPRSLGHPPVSLSPGSNCPSVSCFRAPLLAVSPDFPGSPGRSCHFRKRSLRGFTSQKCRAQLLHFPAAPPRLVSRLPPSTEGRLSDRVPSALPAVIYTVLPRFTVISPRLAIATHRSRRLGEREVRGSHRLTNTLPSCTDSRLRFSPAHTERIFALPVCLSASDPPFLALPTETVAVLDRVRIWGFSHSRSTRPLASSRSLSVFGSTHFLLGLLRNRKCVPAKAFPPFSADTVAVRIRPAASWFKRGPFGETARRFCVTVTIAELDIRSRPASGEIAASSELRAAVRSAPAPGCRRCLHACRKNCTGSGCGFDSAALPCLVLKPAILSASGPKASHFVIAVKSALRASRGDGKCELVFPSWASLRAHEALHPSGPCPPPPPPPCTSTSPSDRAPGPRLVPRQRRPRAPAAPQRPPQGGADAPLLSGRAERMGAGACSVCPDPSSGTKGALLPGVQERGPATYARAVHVSRPGRRFYPLFPDSDVEDVTPTGHGWRGGDRGGGVCCAAASVTPRSLQTHPGQRTELWSANTPTLPTQKPKMKVLCLTALVAFLAYLDSAAAAEAKPKVQIYSRNPGEYDKSNTLICHVSDFHPPDIKIELLKNKQQMEGVKQSDLAFEQGWHFHLTQTVPFTPKKGDTYSCRVSHSTLSEPKEFTWGECAAPAPQRPPTGMLSNSTSS</sequence>
<keyword evidence="7" id="KW-0393">Immunoglobulin domain</keyword>
<evidence type="ECO:0000256" key="5">
    <source>
        <dbReference type="ARBA" id="ARBA00022525"/>
    </source>
</evidence>
<dbReference type="SUPFAM" id="SSF48726">
    <property type="entry name" value="Immunoglobulin"/>
    <property type="match status" value="1"/>
</dbReference>
<feature type="transmembrane region" description="Helical" evidence="9">
    <location>
        <begin position="144"/>
        <end position="168"/>
    </location>
</feature>
<name>A0A8J7NN49_ATRSP</name>
<feature type="region of interest" description="Disordered" evidence="8">
    <location>
        <begin position="662"/>
        <end position="717"/>
    </location>
</feature>
<dbReference type="AlphaFoldDB" id="A0A8J7NN49"/>
<keyword evidence="4" id="KW-0490">MHC I</keyword>
<feature type="compositionally biased region" description="Low complexity" evidence="8">
    <location>
        <begin position="678"/>
        <end position="692"/>
    </location>
</feature>
<evidence type="ECO:0000259" key="10">
    <source>
        <dbReference type="PROSITE" id="PS50835"/>
    </source>
</evidence>
<comment type="caution">
    <text evidence="11">The sequence shown here is derived from an EMBL/GenBank/DDBJ whole genome shotgun (WGS) entry which is preliminary data.</text>
</comment>
<keyword evidence="9" id="KW-0472">Membrane</keyword>
<accession>A0A8J7NN49</accession>
<dbReference type="InterPro" id="IPR050160">
    <property type="entry name" value="MHC/Immunoglobulin"/>
</dbReference>
<dbReference type="Gene3D" id="2.60.40.10">
    <property type="entry name" value="Immunoglobulins"/>
    <property type="match status" value="1"/>
</dbReference>
<dbReference type="EMBL" id="JAAWVO010019617">
    <property type="protein sequence ID" value="MBN3315114.1"/>
    <property type="molecule type" value="Genomic_DNA"/>
</dbReference>
<keyword evidence="5" id="KW-0964">Secreted</keyword>
<evidence type="ECO:0000256" key="2">
    <source>
        <dbReference type="ARBA" id="ARBA00009564"/>
    </source>
</evidence>
<comment type="subcellular location">
    <subcellularLocation>
        <location evidence="1">Secreted</location>
    </subcellularLocation>
</comment>
<dbReference type="Gene3D" id="1.20.1440.80">
    <property type="entry name" value="Gap junction channel protein cysteine-rich domain"/>
    <property type="match status" value="1"/>
</dbReference>
<gene>
    <name evidence="11" type="primary">B2m</name>
    <name evidence="11" type="ORF">GTO95_0006014</name>
</gene>
<dbReference type="SMART" id="SM00407">
    <property type="entry name" value="IGc1"/>
    <property type="match status" value="1"/>
</dbReference>
<evidence type="ECO:0000313" key="11">
    <source>
        <dbReference type="EMBL" id="MBN3315114.1"/>
    </source>
</evidence>
<dbReference type="PANTHER" id="PTHR19944:SF62">
    <property type="entry name" value="BETA-2-MICROGLOBULIN"/>
    <property type="match status" value="1"/>
</dbReference>
<dbReference type="PROSITE" id="PS00290">
    <property type="entry name" value="IG_MHC"/>
    <property type="match status" value="1"/>
</dbReference>
<keyword evidence="9" id="KW-0812">Transmembrane</keyword>
<dbReference type="InterPro" id="IPR003006">
    <property type="entry name" value="Ig/MHC_CS"/>
</dbReference>
<reference evidence="11" key="1">
    <citation type="journal article" date="2021" name="Cell">
        <title>Tracing the genetic footprints of vertebrate landing in non-teleost ray-finned fishes.</title>
        <authorList>
            <person name="Bi X."/>
            <person name="Wang K."/>
            <person name="Yang L."/>
            <person name="Pan H."/>
            <person name="Jiang H."/>
            <person name="Wei Q."/>
            <person name="Fang M."/>
            <person name="Yu H."/>
            <person name="Zhu C."/>
            <person name="Cai Y."/>
            <person name="He Y."/>
            <person name="Gan X."/>
            <person name="Zeng H."/>
            <person name="Yu D."/>
            <person name="Zhu Y."/>
            <person name="Jiang H."/>
            <person name="Qiu Q."/>
            <person name="Yang H."/>
            <person name="Zhang Y.E."/>
            <person name="Wang W."/>
            <person name="Zhu M."/>
            <person name="He S."/>
            <person name="Zhang G."/>
        </authorList>
    </citation>
    <scope>NUCLEOTIDE SEQUENCE</scope>
    <source>
        <strain evidence="11">Allg_001</strain>
    </source>
</reference>
<dbReference type="GO" id="GO:0042612">
    <property type="term" value="C:MHC class I protein complex"/>
    <property type="evidence" value="ECO:0007669"/>
    <property type="project" value="UniProtKB-KW"/>
</dbReference>
<evidence type="ECO:0000256" key="3">
    <source>
        <dbReference type="ARBA" id="ARBA00018767"/>
    </source>
</evidence>
<dbReference type="InterPro" id="IPR038359">
    <property type="entry name" value="Connexin_N_sf"/>
</dbReference>
<feature type="compositionally biased region" description="Polar residues" evidence="8">
    <location>
        <begin position="243"/>
        <end position="252"/>
    </location>
</feature>
<dbReference type="GO" id="GO:0002474">
    <property type="term" value="P:antigen processing and presentation of peptide antigen via MHC class I"/>
    <property type="evidence" value="ECO:0007669"/>
    <property type="project" value="UniProtKB-KW"/>
</dbReference>
<dbReference type="InterPro" id="IPR013783">
    <property type="entry name" value="Ig-like_fold"/>
</dbReference>
<dbReference type="PROSITE" id="PS50835">
    <property type="entry name" value="IG_LIKE"/>
    <property type="match status" value="1"/>
</dbReference>
<evidence type="ECO:0000256" key="4">
    <source>
        <dbReference type="ARBA" id="ARBA00022451"/>
    </source>
</evidence>
<evidence type="ECO:0000256" key="9">
    <source>
        <dbReference type="SAM" id="Phobius"/>
    </source>
</evidence>
<keyword evidence="6" id="KW-0391">Immunity</keyword>
<keyword evidence="9" id="KW-1133">Transmembrane helix</keyword>
<dbReference type="InterPro" id="IPR036179">
    <property type="entry name" value="Ig-like_dom_sf"/>
</dbReference>
<dbReference type="InterPro" id="IPR013092">
    <property type="entry name" value="Connexin_N"/>
</dbReference>
<dbReference type="GO" id="GO:0005576">
    <property type="term" value="C:extracellular region"/>
    <property type="evidence" value="ECO:0007669"/>
    <property type="project" value="UniProtKB-SubCell"/>
</dbReference>
<feature type="compositionally biased region" description="Pro residues" evidence="8">
    <location>
        <begin position="667"/>
        <end position="677"/>
    </location>
</feature>
<dbReference type="Proteomes" id="UP000736164">
    <property type="component" value="Unassembled WGS sequence"/>
</dbReference>
<feature type="transmembrane region" description="Helical" evidence="9">
    <location>
        <begin position="27"/>
        <end position="46"/>
    </location>
</feature>
<dbReference type="GO" id="GO:0010038">
    <property type="term" value="P:response to metal ion"/>
    <property type="evidence" value="ECO:0007669"/>
    <property type="project" value="UniProtKB-ARBA"/>
</dbReference>
<feature type="domain" description="Ig-like" evidence="10">
    <location>
        <begin position="858"/>
        <end position="947"/>
    </location>
</feature>
<proteinExistence type="inferred from homology"/>
<feature type="non-terminal residue" evidence="11">
    <location>
        <position position="970"/>
    </location>
</feature>
<feature type="transmembrane region" description="Helical" evidence="9">
    <location>
        <begin position="203"/>
        <end position="225"/>
    </location>
</feature>